<keyword evidence="5" id="KW-0678">Repressor</keyword>
<evidence type="ECO:0000256" key="7">
    <source>
        <dbReference type="ARBA" id="ARBA00022723"/>
    </source>
</evidence>
<keyword evidence="20" id="KW-1185">Reference proteome</keyword>
<comment type="similarity">
    <text evidence="3">Belongs to the GLI C2H2-type zinc-finger protein family.</text>
</comment>
<evidence type="ECO:0000256" key="11">
    <source>
        <dbReference type="ARBA" id="ARBA00023015"/>
    </source>
</evidence>
<dbReference type="PANTHER" id="PTHR45718:SF5">
    <property type="entry name" value="TRANSCRIPTIONAL ACTIVATOR GLI3"/>
    <property type="match status" value="1"/>
</dbReference>
<evidence type="ECO:0000256" key="13">
    <source>
        <dbReference type="ARBA" id="ARBA00023159"/>
    </source>
</evidence>
<dbReference type="VGNC" id="VGNC:73071">
    <property type="gene designation" value="GLI3"/>
</dbReference>
<evidence type="ECO:0000256" key="12">
    <source>
        <dbReference type="ARBA" id="ARBA00023125"/>
    </source>
</evidence>
<evidence type="ECO:0000313" key="19">
    <source>
        <dbReference type="Ensembl" id="ENSMMUP00000062841.1"/>
    </source>
</evidence>
<evidence type="ECO:0000256" key="8">
    <source>
        <dbReference type="ARBA" id="ARBA00022737"/>
    </source>
</evidence>
<evidence type="ECO:0000256" key="17">
    <source>
        <dbReference type="SAM" id="MobiDB-lite"/>
    </source>
</evidence>
<keyword evidence="14" id="KW-0804">Transcription</keyword>
<comment type="subcellular location">
    <subcellularLocation>
        <location evidence="2">Cytoplasm</location>
    </subcellularLocation>
    <subcellularLocation>
        <location evidence="1">Nucleus</location>
    </subcellularLocation>
</comment>
<evidence type="ECO:0000256" key="14">
    <source>
        <dbReference type="ARBA" id="ARBA00023163"/>
    </source>
</evidence>
<evidence type="ECO:0000256" key="10">
    <source>
        <dbReference type="ARBA" id="ARBA00022833"/>
    </source>
</evidence>
<feature type="domain" description="C2H2-type" evidence="18">
    <location>
        <begin position="480"/>
        <end position="512"/>
    </location>
</feature>
<gene>
    <name evidence="19 21" type="primary">GLI3</name>
</gene>
<evidence type="ECO:0000256" key="4">
    <source>
        <dbReference type="ARBA" id="ARBA00022490"/>
    </source>
</evidence>
<dbReference type="FunFam" id="3.30.160.60:FF:000031">
    <property type="entry name" value="GLI family zinc finger 3"/>
    <property type="match status" value="1"/>
</dbReference>
<protein>
    <submittedName>
        <fullName evidence="19">GLI family zinc finger 3</fullName>
    </submittedName>
</protein>
<reference evidence="20" key="1">
    <citation type="journal article" date="2007" name="Science">
        <title>Evolutionary and biomedical insights from the rhesus macaque genome.</title>
        <authorList>
            <person name="Gibbs R.A."/>
            <person name="Rogers J."/>
            <person name="Katze M.G."/>
            <person name="Bumgarner R."/>
            <person name="Weinstock G.M."/>
            <person name="Mardis E.R."/>
            <person name="Remington K.A."/>
            <person name="Strausberg R.L."/>
            <person name="Venter J.C."/>
            <person name="Wilson R.K."/>
            <person name="Batzer M.A."/>
            <person name="Bustamante C.D."/>
            <person name="Eichler E.E."/>
            <person name="Hahn M.W."/>
            <person name="Hardison R.C."/>
            <person name="Makova K.D."/>
            <person name="Miller W."/>
            <person name="Milosavljevic A."/>
            <person name="Palermo R.E."/>
            <person name="Siepel A."/>
            <person name="Sikela J.M."/>
            <person name="Attaway T."/>
            <person name="Bell S."/>
            <person name="Bernard K.E."/>
            <person name="Buhay C.J."/>
            <person name="Chandrabose M.N."/>
            <person name="Dao M."/>
            <person name="Davis C."/>
            <person name="Delehaunty K.D."/>
            <person name="Ding Y."/>
            <person name="Dinh H.H."/>
            <person name="Dugan-Rocha S."/>
            <person name="Fulton L.A."/>
            <person name="Gabisi R.A."/>
            <person name="Garner T.T."/>
            <person name="Godfrey J."/>
            <person name="Hawes A.C."/>
            <person name="Hernandez J."/>
            <person name="Hines S."/>
            <person name="Holder M."/>
            <person name="Hume J."/>
            <person name="Jhangiani S.N."/>
            <person name="Joshi V."/>
            <person name="Khan Z.M."/>
            <person name="Kirkness E.F."/>
            <person name="Cree A."/>
            <person name="Fowler R.G."/>
            <person name="Lee S."/>
            <person name="Lewis L.R."/>
            <person name="Li Z."/>
            <person name="Liu Y.-S."/>
            <person name="Moore S.M."/>
            <person name="Muzny D."/>
            <person name="Nazareth L.V."/>
            <person name="Ngo D.N."/>
            <person name="Okwuonu G.O."/>
            <person name="Pai G."/>
            <person name="Parker D."/>
            <person name="Paul H.A."/>
            <person name="Pfannkoch C."/>
            <person name="Pohl C.S."/>
            <person name="Rogers Y.-H.C."/>
            <person name="Ruiz S.J."/>
            <person name="Sabo A."/>
            <person name="Santibanez J."/>
            <person name="Schneider B.W."/>
            <person name="Smith S.M."/>
            <person name="Sodergren E."/>
            <person name="Svatek A.F."/>
            <person name="Utterback T.R."/>
            <person name="Vattathil S."/>
            <person name="Warren W."/>
            <person name="White C.S."/>
            <person name="Chinwalla A.T."/>
            <person name="Feng Y."/>
            <person name="Halpern A.L."/>
            <person name="Hillier L.W."/>
            <person name="Huang X."/>
            <person name="Minx P."/>
            <person name="Nelson J.O."/>
            <person name="Pepin K.H."/>
            <person name="Qin X."/>
            <person name="Sutton G.G."/>
            <person name="Venter E."/>
            <person name="Walenz B.P."/>
            <person name="Wallis J.W."/>
            <person name="Worley K.C."/>
            <person name="Yang S.-P."/>
            <person name="Jones S.M."/>
            <person name="Marra M.A."/>
            <person name="Rocchi M."/>
            <person name="Schein J.E."/>
            <person name="Baertsch R."/>
            <person name="Clarke L."/>
            <person name="Csuros M."/>
            <person name="Glasscock J."/>
            <person name="Harris R.A."/>
            <person name="Havlak P."/>
            <person name="Jackson A.R."/>
            <person name="Jiang H."/>
            <person name="Liu Y."/>
            <person name="Messina D.N."/>
            <person name="Shen Y."/>
            <person name="Song H.X.-Z."/>
            <person name="Wylie T."/>
            <person name="Zhang L."/>
            <person name="Birney E."/>
            <person name="Han K."/>
            <person name="Konkel M.K."/>
            <person name="Lee J."/>
            <person name="Smit A.F.A."/>
            <person name="Ullmer B."/>
            <person name="Wang H."/>
            <person name="Xing J."/>
            <person name="Burhans R."/>
            <person name="Cheng Z."/>
            <person name="Karro J.E."/>
            <person name="Ma J."/>
            <person name="Raney B."/>
            <person name="She X."/>
            <person name="Cox M.J."/>
            <person name="Demuth J.P."/>
            <person name="Dumas L.J."/>
            <person name="Han S.-G."/>
            <person name="Hopkins J."/>
            <person name="Karimpour-Fard A."/>
            <person name="Kim Y.H."/>
            <person name="Pollack J.R."/>
            <person name="Vinar T."/>
            <person name="Addo-Quaye C."/>
            <person name="Degenhardt J."/>
            <person name="Denby A."/>
            <person name="Hubisz M.J."/>
            <person name="Indap A."/>
            <person name="Kosiol C."/>
            <person name="Lahn B.T."/>
            <person name="Lawson H.A."/>
            <person name="Marklein A."/>
            <person name="Nielsen R."/>
            <person name="Vallender E.J."/>
            <person name="Clark A.G."/>
            <person name="Ferguson B."/>
            <person name="Hernandez R.D."/>
            <person name="Hirani K."/>
            <person name="Kehrer-Sawatzki H."/>
            <person name="Kolb J."/>
            <person name="Patil S."/>
            <person name="Pu L.-L."/>
            <person name="Ren Y."/>
            <person name="Smith D.G."/>
            <person name="Wheeler D.A."/>
            <person name="Schenck I."/>
            <person name="Ball E.V."/>
            <person name="Chen R."/>
            <person name="Cooper D.N."/>
            <person name="Giardine B."/>
            <person name="Hsu F."/>
            <person name="Kent W.J."/>
            <person name="Lesk A."/>
            <person name="Nelson D.L."/>
            <person name="O'brien W.E."/>
            <person name="Pruefer K."/>
            <person name="Stenson P.D."/>
            <person name="Wallace J.C."/>
            <person name="Ke H."/>
            <person name="Liu X.-M."/>
            <person name="Wang P."/>
            <person name="Xiang A.P."/>
            <person name="Yang F."/>
            <person name="Barber G.P."/>
            <person name="Haussler D."/>
            <person name="Karolchik D."/>
            <person name="Kern A.D."/>
            <person name="Kuhn R.M."/>
            <person name="Smith K.E."/>
            <person name="Zwieg A.S."/>
        </authorList>
    </citation>
    <scope>NUCLEOTIDE SEQUENCE [LARGE SCALE GENOMIC DNA]</scope>
    <source>
        <strain evidence="20">17573</strain>
    </source>
</reference>
<dbReference type="GO" id="GO:0005634">
    <property type="term" value="C:nucleus"/>
    <property type="evidence" value="ECO:0007669"/>
    <property type="project" value="UniProtKB-SubCell"/>
</dbReference>
<dbReference type="GeneTree" id="ENSGT00940000155925"/>
<dbReference type="Pfam" id="PF23561">
    <property type="entry name" value="zf-C2H2_15"/>
    <property type="match status" value="1"/>
</dbReference>
<keyword evidence="4" id="KW-0963">Cytoplasm</keyword>
<evidence type="ECO:0000259" key="18">
    <source>
        <dbReference type="PROSITE" id="PS50157"/>
    </source>
</evidence>
<keyword evidence="15" id="KW-0539">Nucleus</keyword>
<dbReference type="ExpressionAtlas" id="A0A5F7ZCD9">
    <property type="expression patterns" value="baseline"/>
</dbReference>
<dbReference type="InterPro" id="IPR013087">
    <property type="entry name" value="Znf_C2H2_type"/>
</dbReference>
<dbReference type="PANTHER" id="PTHR45718">
    <property type="entry name" value="TRANSCRIPTIONAL ACTIVATOR CUBITUS INTERRUPTUS"/>
    <property type="match status" value="1"/>
</dbReference>
<evidence type="ECO:0000256" key="5">
    <source>
        <dbReference type="ARBA" id="ARBA00022491"/>
    </source>
</evidence>
<dbReference type="Ensembl" id="ENSMMUT00000098348.1">
    <property type="protein sequence ID" value="ENSMMUP00000062841.1"/>
    <property type="gene ID" value="ENSMMUG00000013614.4"/>
</dbReference>
<dbReference type="Bgee" id="ENSMMUG00000013614">
    <property type="expression patterns" value="Expressed in fibroblast and 19 other cell types or tissues"/>
</dbReference>
<dbReference type="SMR" id="A0A5F7ZCD9"/>
<dbReference type="GO" id="GO:0000977">
    <property type="term" value="F:RNA polymerase II transcription regulatory region sequence-specific DNA binding"/>
    <property type="evidence" value="ECO:0007669"/>
    <property type="project" value="InterPro"/>
</dbReference>
<feature type="region of interest" description="Disordered" evidence="17">
    <location>
        <begin position="1"/>
        <end position="79"/>
    </location>
</feature>
<feature type="region of interest" description="Disordered" evidence="17">
    <location>
        <begin position="368"/>
        <end position="475"/>
    </location>
</feature>
<keyword evidence="7" id="KW-0479">Metal-binding</keyword>
<feature type="compositionally biased region" description="Polar residues" evidence="17">
    <location>
        <begin position="58"/>
        <end position="78"/>
    </location>
</feature>
<dbReference type="SMART" id="SM00355">
    <property type="entry name" value="ZnF_C2H2"/>
    <property type="match status" value="2"/>
</dbReference>
<feature type="region of interest" description="Disordered" evidence="17">
    <location>
        <begin position="543"/>
        <end position="576"/>
    </location>
</feature>
<keyword evidence="10" id="KW-0862">Zinc</keyword>
<feature type="compositionally biased region" description="Low complexity" evidence="17">
    <location>
        <begin position="711"/>
        <end position="730"/>
    </location>
</feature>
<dbReference type="PROSITE" id="PS00028">
    <property type="entry name" value="ZINC_FINGER_C2H2_1"/>
    <property type="match status" value="1"/>
</dbReference>
<reference evidence="19" key="3">
    <citation type="submission" date="2025-08" db="UniProtKB">
        <authorList>
            <consortium name="Ensembl"/>
        </authorList>
    </citation>
    <scope>IDENTIFICATION</scope>
    <source>
        <strain evidence="19">17573</strain>
    </source>
</reference>
<evidence type="ECO:0000313" key="21">
    <source>
        <dbReference type="VGNC" id="VGNC:73071"/>
    </source>
</evidence>
<keyword evidence="8" id="KW-0677">Repeat</keyword>
<dbReference type="GO" id="GO:0005737">
    <property type="term" value="C:cytoplasm"/>
    <property type="evidence" value="ECO:0007669"/>
    <property type="project" value="UniProtKB-SubCell"/>
</dbReference>
<dbReference type="InterPro" id="IPR043359">
    <property type="entry name" value="GLI-like"/>
</dbReference>
<organism evidence="19 20">
    <name type="scientific">Macaca mulatta</name>
    <name type="common">Rhesus macaque</name>
    <dbReference type="NCBI Taxonomy" id="9544"/>
    <lineage>
        <taxon>Eukaryota</taxon>
        <taxon>Metazoa</taxon>
        <taxon>Chordata</taxon>
        <taxon>Craniata</taxon>
        <taxon>Vertebrata</taxon>
        <taxon>Euteleostomi</taxon>
        <taxon>Mammalia</taxon>
        <taxon>Eutheria</taxon>
        <taxon>Euarchontoglires</taxon>
        <taxon>Primates</taxon>
        <taxon>Haplorrhini</taxon>
        <taxon>Catarrhini</taxon>
        <taxon>Cercopithecidae</taxon>
        <taxon>Cercopithecinae</taxon>
        <taxon>Macaca</taxon>
    </lineage>
</organism>
<evidence type="ECO:0000256" key="6">
    <source>
        <dbReference type="ARBA" id="ARBA00022553"/>
    </source>
</evidence>
<keyword evidence="13" id="KW-0010">Activator</keyword>
<evidence type="ECO:0000256" key="1">
    <source>
        <dbReference type="ARBA" id="ARBA00004123"/>
    </source>
</evidence>
<feature type="compositionally biased region" description="Low complexity" evidence="17">
    <location>
        <begin position="551"/>
        <end position="574"/>
    </location>
</feature>
<dbReference type="PROSITE" id="PS50157">
    <property type="entry name" value="ZINC_FINGER_C2H2_2"/>
    <property type="match status" value="2"/>
</dbReference>
<feature type="region of interest" description="Disordered" evidence="17">
    <location>
        <begin position="711"/>
        <end position="766"/>
    </location>
</feature>
<feature type="compositionally biased region" description="Polar residues" evidence="17">
    <location>
        <begin position="401"/>
        <end position="427"/>
    </location>
</feature>
<evidence type="ECO:0000313" key="20">
    <source>
        <dbReference type="Proteomes" id="UP000006718"/>
    </source>
</evidence>
<dbReference type="VEuPathDB" id="HostDB:ENSMMUG00000013614"/>
<name>A0A5F7ZCD9_MACMU</name>
<dbReference type="GO" id="GO:0008270">
    <property type="term" value="F:zinc ion binding"/>
    <property type="evidence" value="ECO:0007669"/>
    <property type="project" value="UniProtKB-KW"/>
</dbReference>
<keyword evidence="11" id="KW-0805">Transcription regulation</keyword>
<accession>A0A5F7ZCD9</accession>
<keyword evidence="6" id="KW-0597">Phosphoprotein</keyword>
<proteinExistence type="inferred from homology"/>
<feature type="region of interest" description="Disordered" evidence="17">
    <location>
        <begin position="829"/>
        <end position="888"/>
    </location>
</feature>
<evidence type="ECO:0000256" key="9">
    <source>
        <dbReference type="ARBA" id="ARBA00022771"/>
    </source>
</evidence>
<dbReference type="Proteomes" id="UP000006718">
    <property type="component" value="Chromosome 3"/>
</dbReference>
<sequence length="1428" mass="152956">MEAQSHSSMTTEKKKVENSIVKCSTRTDVSEKAVASSTTSNEDESPGQTYHRERRNAITMQPQNVQGLSKVSEEPSTSSDERASLIKKEIHGSLPHLAEPSVPYRGTVFAMDPRNGYMEPHYHPPHLFPAFHPPVPIDARHHEGRYHYDPSPIPPLHMTSALSSSPTYPDLPFIRISPHRNPAAASESPFSPPHPYINPYMDYIRSLHSSPSLSMISATRGLSPTDAPHAGVSPAEYYHQMALLTGQRSPYADIIPSAATAGTGAIHMEYLHAMDSTRFPSPRLSARPSRKRTLSISPLSDHSFDLQTMIRTSPNSLVTILNNSRSSSSASGSYGHLSASAISPALSFTYSSAPVSLHMHQQILSRQQSLGSAFGHSPPLIHPAPTFPTQRPIPGIPTVLNPVQVSSGPSESSQNKPTSESAVSSTGDPMHNKRSKIKPDEDLPSPGARGQQEQPEGTTLVKEEGDKDESKQEPEVIYETNCHWEGCTREFDTQEQLVHHINNDHIHGEKKEFVCRWLDCSREQKPFKAQYMLVVHMRRHTGEKPHKCTTSQPSPGGQSSCSSQQSPISNYSNSGLELPLTDGGSIGDLSAIDETPIMDSTISTATTALALQARRNPAGTKWMEHVKLERLKQVNGMFPRLNPILPPKAPAVSPLIGNGTQSNNTCSLGGPMTLLPGRSDLSGVDVTMLNMLNRRDSSASTISSAYLSSRRSSGISPCFSSRRSSEASQAEGRPQNVSVADSYDPISTDASRRSSEASQSDGLPSLLSLTPAQQYRLKAKYAAATGGPPPTPLPNMERMSLKTRLALLGDALEPGVALPPVHAPRRCSDGGAHGYGRRHLQPHDAPGHGVRRASDPVRTGSEGLALPRVPRFSNLSSCNPPAMASSAEKRSLVLQNYTRPEGGQSRNFHSSPCPPSITENVTLESLTMDADANLNDEDFLPDDVVQYLNSQNQAGYEQHFPSTLPDESKVPHGPGDFDAPGLPDSHAGQQFHALEQPCPEGSKTDLPIQWNEVSSGSAELSSSKLKCGPRPAVPQTRAFGFCNGMVVHTQNPLRSGPAGGYQTLGENSNPYAGPEHLMLHNSPGSGTSGNAFHEQPCKAPQYGNCLNRQPVAPGALDGACGAGIQASKLKSTPMQGSGSQLNFGLPVAPNESAGSMANGMQTQDPVGQGYLAHQLLGDSMQLPGTGRPGQQMLGQVSATSHINIYQGPESCLPGAHGMGSQPSSLAVVRGYQPCASFGGSRRQAMPRDSLALQSGQLSDTSQTCRVNGIKMEMKGPPHPLCSNLQNYSGQFYDQTVGFSQQDMKAGSFSISDTSCLLQGTSAKNSELLSPGANQVTSTVDSLDSHDLEGVQIDFDAIIDDGDHSSLMSGALSPSVIQNLSHSSSRLTTPRASLPFPALSMSTTNMAIGDMSSLLTSLAEESKFLAVMQ</sequence>
<feature type="compositionally biased region" description="Polar residues" evidence="17">
    <location>
        <begin position="756"/>
        <end position="766"/>
    </location>
</feature>
<evidence type="ECO:0000256" key="15">
    <source>
        <dbReference type="ARBA" id="ARBA00023242"/>
    </source>
</evidence>
<dbReference type="FunFam" id="3.30.160.60:FF:000068">
    <property type="entry name" value="GLI family zinc finger 3"/>
    <property type="match status" value="1"/>
</dbReference>
<feature type="compositionally biased region" description="Basic and acidic residues" evidence="17">
    <location>
        <begin position="461"/>
        <end position="474"/>
    </location>
</feature>
<keyword evidence="9 16" id="KW-0863">Zinc-finger</keyword>
<dbReference type="Gene3D" id="3.30.160.60">
    <property type="entry name" value="Classic Zinc Finger"/>
    <property type="match status" value="2"/>
</dbReference>
<evidence type="ECO:0000256" key="16">
    <source>
        <dbReference type="PROSITE-ProRule" id="PRU00042"/>
    </source>
</evidence>
<evidence type="ECO:0000256" key="2">
    <source>
        <dbReference type="ARBA" id="ARBA00004496"/>
    </source>
</evidence>
<reference evidence="19" key="4">
    <citation type="submission" date="2025-09" db="UniProtKB">
        <authorList>
            <consortium name="Ensembl"/>
        </authorList>
    </citation>
    <scope>IDENTIFICATION</scope>
    <source>
        <strain evidence="19">17573</strain>
    </source>
</reference>
<dbReference type="InterPro" id="IPR056436">
    <property type="entry name" value="Znf-C2H2_ZIC1-5/GLI1-3-like"/>
</dbReference>
<dbReference type="SUPFAM" id="SSF57667">
    <property type="entry name" value="beta-beta-alpha zinc fingers"/>
    <property type="match status" value="2"/>
</dbReference>
<evidence type="ECO:0000256" key="3">
    <source>
        <dbReference type="ARBA" id="ARBA00010831"/>
    </source>
</evidence>
<feature type="domain" description="C2H2-type" evidence="18">
    <location>
        <begin position="518"/>
        <end position="545"/>
    </location>
</feature>
<dbReference type="GO" id="GO:0006357">
    <property type="term" value="P:regulation of transcription by RNA polymerase II"/>
    <property type="evidence" value="ECO:0007669"/>
    <property type="project" value="InterPro"/>
</dbReference>
<feature type="compositionally biased region" description="Polar residues" evidence="17">
    <location>
        <begin position="1"/>
        <end position="10"/>
    </location>
</feature>
<reference evidence="19" key="2">
    <citation type="submission" date="2019-01" db="EMBL/GenBank/DDBJ databases">
        <authorList>
            <person name="Graves T."/>
            <person name="Eichler E.E."/>
            <person name="Wilson R.K."/>
        </authorList>
    </citation>
    <scope>NUCLEOTIDE SEQUENCE [LARGE SCALE GENOMIC DNA]</scope>
    <source>
        <strain evidence="19">17573</strain>
    </source>
</reference>
<dbReference type="InterPro" id="IPR036236">
    <property type="entry name" value="Znf_C2H2_sf"/>
</dbReference>
<keyword evidence="12" id="KW-0238">DNA-binding</keyword>